<dbReference type="GO" id="GO:0052856">
    <property type="term" value="F:NAD(P)HX epimerase activity"/>
    <property type="evidence" value="ECO:0007669"/>
    <property type="project" value="UniProtKB-UniRule"/>
</dbReference>
<dbReference type="PROSITE" id="PS51383">
    <property type="entry name" value="YJEF_C_3"/>
    <property type="match status" value="1"/>
</dbReference>
<dbReference type="EC" id="4.2.1.136" evidence="19"/>
<sequence>MNALYSIDAVRTLEQAALADLPTGTLMQRAGRQAATLAMSLLSDLPEKQKTVLVLAGPGNNGGDALEMATLLADSGISVSVLLVSNRKKNEPEEARLARQKAIKSAIHWEDALSIKTTLESLKKRNWSLVVDGMFGIGLKEALTGNRSELVETVNTFSCPVLALDVPSGLNADTGNVVGQDAVAIKATHTITFLADKPGLHTGKGRDYAGQVHVAPLDVDKKYFPETRCWLNSPKLFNRLLTPRLHDTHKGSYGRIAIVGGADGMAGAPVLAARTALYTGSGLCYAVYLKNPPVYDPVTPELMFRAAHQYDFSSDVIVIGPGLGKSPVAREYVEKTIESGKPALFDADALNILAESVELQESLADRSPPSVITPHPLEAARLLGTDSISIQSDRLKAAMQLATKFNAIAILKGSGTVICSPDGKTVINPTGNPGLATAGTGDVLSGMTGSLIAQGWSAWEAALAAVWLHGKAADILEKEHRGCIGITAGEIAPVARNLLNECIAKK</sequence>
<dbReference type="PIRSF" id="PIRSF017184">
    <property type="entry name" value="Nnr"/>
    <property type="match status" value="1"/>
</dbReference>
<feature type="binding site" evidence="17">
    <location>
        <position position="268"/>
    </location>
    <ligand>
        <name>(6S)-NADPHX</name>
        <dbReference type="ChEBI" id="CHEBI:64076"/>
    </ligand>
</feature>
<keyword evidence="12 17" id="KW-0456">Lyase</keyword>
<dbReference type="InterPro" id="IPR029056">
    <property type="entry name" value="Ribokinase-like"/>
</dbReference>
<keyword evidence="10 17" id="KW-0520">NAD</keyword>
<comment type="subunit">
    <text evidence="17">Homotetramer.</text>
</comment>
<dbReference type="AlphaFoldDB" id="A0A9E9LAV3"/>
<protein>
    <recommendedName>
        <fullName evidence="19">Bifunctional NAD(P)H-hydrate repair enzyme</fullName>
    </recommendedName>
    <alternativeName>
        <fullName evidence="19">Nicotinamide nucleotide repair protein</fullName>
    </alternativeName>
    <domain>
        <recommendedName>
            <fullName evidence="19">ADP-dependent (S)-NAD(P)H-hydrate dehydratase</fullName>
            <ecNumber evidence="19">4.2.1.136</ecNumber>
        </recommendedName>
        <alternativeName>
            <fullName evidence="19">ADP-dependent NAD(P)HX dehydratase</fullName>
        </alternativeName>
    </domain>
    <domain>
        <recommendedName>
            <fullName evidence="19">NAD(P)H-hydrate epimerase</fullName>
            <ecNumber evidence="19">5.1.99.6</ecNumber>
        </recommendedName>
    </domain>
</protein>
<dbReference type="InterPro" id="IPR030677">
    <property type="entry name" value="Nnr"/>
</dbReference>
<dbReference type="CDD" id="cd01171">
    <property type="entry name" value="YXKO-related"/>
    <property type="match status" value="1"/>
</dbReference>
<evidence type="ECO:0000259" key="21">
    <source>
        <dbReference type="PROSITE" id="PS51385"/>
    </source>
</evidence>
<feature type="binding site" evidence="17">
    <location>
        <position position="441"/>
    </location>
    <ligand>
        <name>AMP</name>
        <dbReference type="ChEBI" id="CHEBI:456215"/>
    </ligand>
</feature>
<evidence type="ECO:0000256" key="4">
    <source>
        <dbReference type="ARBA" id="ARBA00009524"/>
    </source>
</evidence>
<dbReference type="RefSeq" id="WP_269315821.1">
    <property type="nucleotide sequence ID" value="NZ_CP098251.1"/>
</dbReference>
<feature type="binding site" evidence="17">
    <location>
        <position position="375"/>
    </location>
    <ligand>
        <name>(6S)-NADPHX</name>
        <dbReference type="ChEBI" id="CHEBI:64076"/>
    </ligand>
</feature>
<keyword evidence="13" id="KW-0511">Multifunctional enzyme</keyword>
<keyword evidence="5 18" id="KW-0479">Metal-binding</keyword>
<dbReference type="GO" id="GO:0110051">
    <property type="term" value="P:metabolite repair"/>
    <property type="evidence" value="ECO:0007669"/>
    <property type="project" value="TreeGrafter"/>
</dbReference>
<evidence type="ECO:0000259" key="20">
    <source>
        <dbReference type="PROSITE" id="PS51383"/>
    </source>
</evidence>
<dbReference type="HAMAP" id="MF_01965">
    <property type="entry name" value="NADHX_dehydratase"/>
    <property type="match status" value="1"/>
</dbReference>
<comment type="similarity">
    <text evidence="17">Belongs to the NnrD/CARKD family.</text>
</comment>
<evidence type="ECO:0000256" key="13">
    <source>
        <dbReference type="ARBA" id="ARBA00023268"/>
    </source>
</evidence>
<keyword evidence="11 18" id="KW-0413">Isomerase</keyword>
<proteinExistence type="inferred from homology"/>
<dbReference type="EC" id="5.1.99.6" evidence="19"/>
<feature type="binding site" evidence="17">
    <location>
        <position position="322"/>
    </location>
    <ligand>
        <name>(6S)-NADPHX</name>
        <dbReference type="ChEBI" id="CHEBI:64076"/>
    </ligand>
</feature>
<feature type="domain" description="YjeF N-terminal" evidence="21">
    <location>
        <begin position="10"/>
        <end position="225"/>
    </location>
</feature>
<evidence type="ECO:0000256" key="17">
    <source>
        <dbReference type="HAMAP-Rule" id="MF_01965"/>
    </source>
</evidence>
<comment type="catalytic activity">
    <reaction evidence="1 18 19">
        <text>(6R)-NADHX = (6S)-NADHX</text>
        <dbReference type="Rhea" id="RHEA:32215"/>
        <dbReference type="ChEBI" id="CHEBI:64074"/>
        <dbReference type="ChEBI" id="CHEBI:64075"/>
        <dbReference type="EC" id="5.1.99.6"/>
    </reaction>
</comment>
<accession>A0A9E9LAV3</accession>
<dbReference type="Pfam" id="PF01256">
    <property type="entry name" value="Carb_kinase"/>
    <property type="match status" value="1"/>
</dbReference>
<dbReference type="PROSITE" id="PS51385">
    <property type="entry name" value="YJEF_N"/>
    <property type="match status" value="1"/>
</dbReference>
<dbReference type="SUPFAM" id="SSF64153">
    <property type="entry name" value="YjeF N-terminal domain-like"/>
    <property type="match status" value="1"/>
</dbReference>
<comment type="caution">
    <text evidence="18">Lacks conserved residue(s) required for the propagation of feature annotation.</text>
</comment>
<evidence type="ECO:0000256" key="14">
    <source>
        <dbReference type="ARBA" id="ARBA00025153"/>
    </source>
</evidence>
<keyword evidence="9 18" id="KW-0630">Potassium</keyword>
<dbReference type="PANTHER" id="PTHR12592">
    <property type="entry name" value="ATP-DEPENDENT (S)-NAD(P)H-HYDRATE DEHYDRATASE FAMILY MEMBER"/>
    <property type="match status" value="1"/>
</dbReference>
<dbReference type="HAMAP" id="MF_01966">
    <property type="entry name" value="NADHX_epimerase"/>
    <property type="match status" value="1"/>
</dbReference>
<dbReference type="NCBIfam" id="TIGR00197">
    <property type="entry name" value="yjeF_nterm"/>
    <property type="match status" value="1"/>
</dbReference>
<dbReference type="GO" id="GO:0046496">
    <property type="term" value="P:nicotinamide nucleotide metabolic process"/>
    <property type="evidence" value="ECO:0007669"/>
    <property type="project" value="UniProtKB-UniRule"/>
</dbReference>
<comment type="catalytic activity">
    <reaction evidence="15 17 19">
        <text>(6S)-NADHX + ADP = AMP + phosphate + NADH + H(+)</text>
        <dbReference type="Rhea" id="RHEA:32223"/>
        <dbReference type="ChEBI" id="CHEBI:15378"/>
        <dbReference type="ChEBI" id="CHEBI:43474"/>
        <dbReference type="ChEBI" id="CHEBI:57945"/>
        <dbReference type="ChEBI" id="CHEBI:64074"/>
        <dbReference type="ChEBI" id="CHEBI:456215"/>
        <dbReference type="ChEBI" id="CHEBI:456216"/>
        <dbReference type="EC" id="4.2.1.136"/>
    </reaction>
</comment>
<comment type="catalytic activity">
    <reaction evidence="16 17 19">
        <text>(6S)-NADPHX + ADP = AMP + phosphate + NADPH + H(+)</text>
        <dbReference type="Rhea" id="RHEA:32235"/>
        <dbReference type="ChEBI" id="CHEBI:15378"/>
        <dbReference type="ChEBI" id="CHEBI:43474"/>
        <dbReference type="ChEBI" id="CHEBI:57783"/>
        <dbReference type="ChEBI" id="CHEBI:64076"/>
        <dbReference type="ChEBI" id="CHEBI:456215"/>
        <dbReference type="ChEBI" id="CHEBI:456216"/>
        <dbReference type="EC" id="4.2.1.136"/>
    </reaction>
</comment>
<evidence type="ECO:0000256" key="2">
    <source>
        <dbReference type="ARBA" id="ARBA00000909"/>
    </source>
</evidence>
<feature type="domain" description="YjeF C-terminal" evidence="20">
    <location>
        <begin position="233"/>
        <end position="502"/>
    </location>
</feature>
<dbReference type="GO" id="GO:0052855">
    <property type="term" value="F:ADP-dependent NAD(P)H-hydrate dehydratase activity"/>
    <property type="evidence" value="ECO:0007669"/>
    <property type="project" value="UniProtKB-UniRule"/>
</dbReference>
<dbReference type="Pfam" id="PF03853">
    <property type="entry name" value="YjeF_N"/>
    <property type="match status" value="1"/>
</dbReference>
<dbReference type="Proteomes" id="UP001164819">
    <property type="component" value="Chromosome"/>
</dbReference>
<dbReference type="GO" id="GO:0005524">
    <property type="term" value="F:ATP binding"/>
    <property type="evidence" value="ECO:0007669"/>
    <property type="project" value="UniProtKB-UniRule"/>
</dbReference>
<evidence type="ECO:0000256" key="16">
    <source>
        <dbReference type="ARBA" id="ARBA00049209"/>
    </source>
</evidence>
<evidence type="ECO:0000256" key="18">
    <source>
        <dbReference type="HAMAP-Rule" id="MF_01966"/>
    </source>
</evidence>
<evidence type="ECO:0000313" key="22">
    <source>
        <dbReference type="EMBL" id="WAV90952.1"/>
    </source>
</evidence>
<keyword evidence="8 17" id="KW-0521">NADP</keyword>
<name>A0A9E9LAV3_9BURK</name>
<comment type="function">
    <text evidence="17">Catalyzes the dehydration of the S-form of NAD(P)HX at the expense of ADP, which is converted to AMP. Together with NAD(P)HX epimerase, which catalyzes the epimerization of the S- and R-forms, the enzyme allows the repair of both epimers of NAD(P)HX, a damaged form of NAD(P)H that is a result of enzymatic or heat-dependent hydration.</text>
</comment>
<feature type="binding site" evidence="18">
    <location>
        <position position="61"/>
    </location>
    <ligand>
        <name>K(+)</name>
        <dbReference type="ChEBI" id="CHEBI:29103"/>
    </ligand>
</feature>
<evidence type="ECO:0000256" key="6">
    <source>
        <dbReference type="ARBA" id="ARBA00022741"/>
    </source>
</evidence>
<dbReference type="InterPro" id="IPR036652">
    <property type="entry name" value="YjeF_N_dom_sf"/>
</dbReference>
<evidence type="ECO:0000256" key="10">
    <source>
        <dbReference type="ARBA" id="ARBA00023027"/>
    </source>
</evidence>
<dbReference type="Gene3D" id="3.40.50.10260">
    <property type="entry name" value="YjeF N-terminal domain"/>
    <property type="match status" value="1"/>
</dbReference>
<comment type="cofactor">
    <cofactor evidence="18 19">
        <name>K(+)</name>
        <dbReference type="ChEBI" id="CHEBI:29103"/>
    </cofactor>
    <text evidence="18 19">Binds 1 potassium ion per subunit.</text>
</comment>
<dbReference type="InterPro" id="IPR000631">
    <property type="entry name" value="CARKD"/>
</dbReference>
<feature type="binding site" evidence="18">
    <location>
        <position position="165"/>
    </location>
    <ligand>
        <name>(6S)-NADPHX</name>
        <dbReference type="ChEBI" id="CHEBI:64076"/>
    </ligand>
</feature>
<evidence type="ECO:0000256" key="8">
    <source>
        <dbReference type="ARBA" id="ARBA00022857"/>
    </source>
</evidence>
<evidence type="ECO:0000256" key="1">
    <source>
        <dbReference type="ARBA" id="ARBA00000013"/>
    </source>
</evidence>
<dbReference type="EMBL" id="CP098251">
    <property type="protein sequence ID" value="WAV90952.1"/>
    <property type="molecule type" value="Genomic_DNA"/>
</dbReference>
<dbReference type="SUPFAM" id="SSF53613">
    <property type="entry name" value="Ribokinase-like"/>
    <property type="match status" value="1"/>
</dbReference>
<comment type="cofactor">
    <cofactor evidence="17">
        <name>Mg(2+)</name>
        <dbReference type="ChEBI" id="CHEBI:18420"/>
    </cofactor>
</comment>
<evidence type="ECO:0000256" key="11">
    <source>
        <dbReference type="ARBA" id="ARBA00023235"/>
    </source>
</evidence>
<dbReference type="InterPro" id="IPR004443">
    <property type="entry name" value="YjeF_N_dom"/>
</dbReference>
<feature type="binding site" evidence="18">
    <location>
        <begin position="136"/>
        <end position="142"/>
    </location>
    <ligand>
        <name>(6S)-NADPHX</name>
        <dbReference type="ChEBI" id="CHEBI:64076"/>
    </ligand>
</feature>
<feature type="binding site" evidence="18">
    <location>
        <begin position="60"/>
        <end position="64"/>
    </location>
    <ligand>
        <name>(6S)-NADPHX</name>
        <dbReference type="ChEBI" id="CHEBI:64076"/>
    </ligand>
</feature>
<comment type="similarity">
    <text evidence="18">Belongs to the NnrE/AIBP family.</text>
</comment>
<evidence type="ECO:0000256" key="15">
    <source>
        <dbReference type="ARBA" id="ARBA00048238"/>
    </source>
</evidence>
<comment type="function">
    <text evidence="18">Catalyzes the epimerization of the S- and R-forms of NAD(P)HX, a damaged form of NAD(P)H that is a result of enzymatic or heat-dependent hydration. This is a prerequisite for the S-specific NAD(P)H-hydrate dehydratase to allow the repair of both epimers of NAD(P)HX.</text>
</comment>
<comment type="function">
    <text evidence="14 19">Bifunctional enzyme that catalyzes the epimerization of the S- and R-forms of NAD(P)HX and the dehydration of the S-form of NAD(P)HX at the expense of ADP, which is converted to AMP. This allows the repair of both epimers of NAD(P)HX, a damaged form of NAD(P)H that is a result of enzymatic or heat-dependent hydration.</text>
</comment>
<dbReference type="GO" id="GO:0046872">
    <property type="term" value="F:metal ion binding"/>
    <property type="evidence" value="ECO:0007669"/>
    <property type="project" value="UniProtKB-UniRule"/>
</dbReference>
<keyword evidence="6 17" id="KW-0547">Nucleotide-binding</keyword>
<comment type="similarity">
    <text evidence="4 19">In the C-terminal section; belongs to the NnrD/CARKD family.</text>
</comment>
<evidence type="ECO:0000256" key="12">
    <source>
        <dbReference type="ARBA" id="ARBA00023239"/>
    </source>
</evidence>
<comment type="catalytic activity">
    <reaction evidence="2 18 19">
        <text>(6R)-NADPHX = (6S)-NADPHX</text>
        <dbReference type="Rhea" id="RHEA:32227"/>
        <dbReference type="ChEBI" id="CHEBI:64076"/>
        <dbReference type="ChEBI" id="CHEBI:64077"/>
        <dbReference type="EC" id="5.1.99.6"/>
    </reaction>
</comment>
<feature type="binding site" evidence="18">
    <location>
        <position position="168"/>
    </location>
    <ligand>
        <name>K(+)</name>
        <dbReference type="ChEBI" id="CHEBI:29103"/>
    </ligand>
</feature>
<organism evidence="22">
    <name type="scientific">Oxalobacter aliiformigenes</name>
    <dbReference type="NCBI Taxonomy" id="2946593"/>
    <lineage>
        <taxon>Bacteria</taxon>
        <taxon>Pseudomonadati</taxon>
        <taxon>Pseudomonadota</taxon>
        <taxon>Betaproteobacteria</taxon>
        <taxon>Burkholderiales</taxon>
        <taxon>Oxalobacteraceae</taxon>
        <taxon>Oxalobacter</taxon>
    </lineage>
</organism>
<evidence type="ECO:0000256" key="9">
    <source>
        <dbReference type="ARBA" id="ARBA00022958"/>
    </source>
</evidence>
<keyword evidence="7 17" id="KW-0067">ATP-binding</keyword>
<dbReference type="PANTHER" id="PTHR12592:SF0">
    <property type="entry name" value="ATP-DEPENDENT (S)-NAD(P)H-HYDRATE DEHYDRATASE"/>
    <property type="match status" value="1"/>
</dbReference>
<comment type="similarity">
    <text evidence="3 19">In the N-terminal section; belongs to the NnrE/AIBP family.</text>
</comment>
<dbReference type="NCBIfam" id="TIGR00196">
    <property type="entry name" value="yjeF_cterm"/>
    <property type="match status" value="1"/>
</dbReference>
<evidence type="ECO:0000256" key="7">
    <source>
        <dbReference type="ARBA" id="ARBA00022840"/>
    </source>
</evidence>
<evidence type="ECO:0000256" key="19">
    <source>
        <dbReference type="PIRNR" id="PIRNR017184"/>
    </source>
</evidence>
<feature type="binding site" evidence="17">
    <location>
        <begin position="412"/>
        <end position="416"/>
    </location>
    <ligand>
        <name>AMP</name>
        <dbReference type="ChEBI" id="CHEBI:456215"/>
    </ligand>
</feature>
<reference evidence="22" key="1">
    <citation type="journal article" date="2022" name="Front. Microbiol.">
        <title>New perspectives on an old grouping: The genomic and phenotypic variability of Oxalobacter formigenes and the implications for calcium oxalate stone prevention.</title>
        <authorList>
            <person name="Chmiel J.A."/>
            <person name="Carr C."/>
            <person name="Stuivenberg G.A."/>
            <person name="Venema R."/>
            <person name="Chanyi R.M."/>
            <person name="Al K.F."/>
            <person name="Giguere D."/>
            <person name="Say H."/>
            <person name="Akouris P.P."/>
            <person name="Dominguez Romero S.A."/>
            <person name="Kwong A."/>
            <person name="Tai V."/>
            <person name="Koval S.F."/>
            <person name="Razvi H."/>
            <person name="Bjazevic J."/>
            <person name="Burton J.P."/>
        </authorList>
    </citation>
    <scope>NUCLEOTIDE SEQUENCE</scope>
    <source>
        <strain evidence="22">OxK</strain>
    </source>
</reference>
<dbReference type="Gene3D" id="3.40.1190.20">
    <property type="match status" value="1"/>
</dbReference>
<evidence type="ECO:0000256" key="3">
    <source>
        <dbReference type="ARBA" id="ARBA00006001"/>
    </source>
</evidence>
<feature type="binding site" evidence="18">
    <location>
        <position position="132"/>
    </location>
    <ligand>
        <name>K(+)</name>
        <dbReference type="ChEBI" id="CHEBI:29103"/>
    </ligand>
</feature>
<feature type="binding site" evidence="17">
    <location>
        <position position="442"/>
    </location>
    <ligand>
        <name>(6S)-NADPHX</name>
        <dbReference type="ChEBI" id="CHEBI:64076"/>
    </ligand>
</feature>
<gene>
    <name evidence="17" type="primary">nnrD</name>
    <name evidence="18" type="synonym">nnrE</name>
    <name evidence="22" type="ORF">NB646_08990</name>
</gene>
<evidence type="ECO:0000256" key="5">
    <source>
        <dbReference type="ARBA" id="ARBA00022723"/>
    </source>
</evidence>